<dbReference type="AlphaFoldDB" id="A0A4S4F186"/>
<organism evidence="3 4">
    <name type="scientific">Camellia sinensis var. sinensis</name>
    <name type="common">China tea</name>
    <dbReference type="NCBI Taxonomy" id="542762"/>
    <lineage>
        <taxon>Eukaryota</taxon>
        <taxon>Viridiplantae</taxon>
        <taxon>Streptophyta</taxon>
        <taxon>Embryophyta</taxon>
        <taxon>Tracheophyta</taxon>
        <taxon>Spermatophyta</taxon>
        <taxon>Magnoliopsida</taxon>
        <taxon>eudicotyledons</taxon>
        <taxon>Gunneridae</taxon>
        <taxon>Pentapetalae</taxon>
        <taxon>asterids</taxon>
        <taxon>Ericales</taxon>
        <taxon>Theaceae</taxon>
        <taxon>Camellia</taxon>
    </lineage>
</organism>
<proteinExistence type="predicted"/>
<dbReference type="InterPro" id="IPR004146">
    <property type="entry name" value="DC1"/>
</dbReference>
<dbReference type="SUPFAM" id="SSF57889">
    <property type="entry name" value="Cysteine-rich domain"/>
    <property type="match status" value="1"/>
</dbReference>
<dbReference type="PANTHER" id="PTHR46288">
    <property type="entry name" value="PHORBOL-ESTER/DAG-TYPE DOMAIN-CONTAINING PROTEIN"/>
    <property type="match status" value="1"/>
</dbReference>
<dbReference type="PANTHER" id="PTHR46288:SF70">
    <property type="entry name" value="CYSTEINE_HISTIDINE-RICH C1 DOMAIN FAMILY PROTEIN"/>
    <property type="match status" value="1"/>
</dbReference>
<evidence type="ECO:0000313" key="4">
    <source>
        <dbReference type="Proteomes" id="UP000306102"/>
    </source>
</evidence>
<name>A0A4S4F186_CAMSN</name>
<reference evidence="3 4" key="1">
    <citation type="journal article" date="2018" name="Proc. Natl. Acad. Sci. U.S.A.">
        <title>Draft genome sequence of Camellia sinensis var. sinensis provides insights into the evolution of the tea genome and tea quality.</title>
        <authorList>
            <person name="Wei C."/>
            <person name="Yang H."/>
            <person name="Wang S."/>
            <person name="Zhao J."/>
            <person name="Liu C."/>
            <person name="Gao L."/>
            <person name="Xia E."/>
            <person name="Lu Y."/>
            <person name="Tai Y."/>
            <person name="She G."/>
            <person name="Sun J."/>
            <person name="Cao H."/>
            <person name="Tong W."/>
            <person name="Gao Q."/>
            <person name="Li Y."/>
            <person name="Deng W."/>
            <person name="Jiang X."/>
            <person name="Wang W."/>
            <person name="Chen Q."/>
            <person name="Zhang S."/>
            <person name="Li H."/>
            <person name="Wu J."/>
            <person name="Wang P."/>
            <person name="Li P."/>
            <person name="Shi C."/>
            <person name="Zheng F."/>
            <person name="Jian J."/>
            <person name="Huang B."/>
            <person name="Shan D."/>
            <person name="Shi M."/>
            <person name="Fang C."/>
            <person name="Yue Y."/>
            <person name="Li F."/>
            <person name="Li D."/>
            <person name="Wei S."/>
            <person name="Han B."/>
            <person name="Jiang C."/>
            <person name="Yin Y."/>
            <person name="Xia T."/>
            <person name="Zhang Z."/>
            <person name="Bennetzen J.L."/>
            <person name="Zhao S."/>
            <person name="Wan X."/>
        </authorList>
    </citation>
    <scope>NUCLEOTIDE SEQUENCE [LARGE SCALE GENOMIC DNA]</scope>
    <source>
        <strain evidence="4">cv. Shuchazao</strain>
        <tissue evidence="3">Leaf</tissue>
    </source>
</reference>
<keyword evidence="4" id="KW-1185">Reference proteome</keyword>
<feature type="domain" description="DC1" evidence="2">
    <location>
        <begin position="5"/>
        <end position="52"/>
    </location>
</feature>
<accession>A0A4S4F186</accession>
<gene>
    <name evidence="3" type="ORF">TEA_004335</name>
</gene>
<evidence type="ECO:0000256" key="1">
    <source>
        <dbReference type="ARBA" id="ARBA00022737"/>
    </source>
</evidence>
<evidence type="ECO:0000313" key="3">
    <source>
        <dbReference type="EMBL" id="THG23199.1"/>
    </source>
</evidence>
<keyword evidence="1" id="KW-0677">Repeat</keyword>
<dbReference type="EMBL" id="SDRB02000414">
    <property type="protein sequence ID" value="THG23199.1"/>
    <property type="molecule type" value="Genomic_DNA"/>
</dbReference>
<sequence>MEHPMHPEHHLILLPDLPYSQSAYECSACQQPYESFTYSCFDCNFQLDILCALLVQKIEHICHKHPLTPLQRPTLGELNIASHPHNLTCVHQPKDISTCDRYGELVQFRSIECTPCNFKLYSDCARNEAMERILSLQLAGELDPVDSGHTS</sequence>
<dbReference type="Pfam" id="PF03107">
    <property type="entry name" value="C1_2"/>
    <property type="match status" value="1"/>
</dbReference>
<dbReference type="InterPro" id="IPR046349">
    <property type="entry name" value="C1-like_sf"/>
</dbReference>
<evidence type="ECO:0000259" key="2">
    <source>
        <dbReference type="Pfam" id="PF03107"/>
    </source>
</evidence>
<protein>
    <recommendedName>
        <fullName evidence="2">DC1 domain-containing protein</fullName>
    </recommendedName>
</protein>
<comment type="caution">
    <text evidence="3">The sequence shown here is derived from an EMBL/GenBank/DDBJ whole genome shotgun (WGS) entry which is preliminary data.</text>
</comment>
<dbReference type="Proteomes" id="UP000306102">
    <property type="component" value="Unassembled WGS sequence"/>
</dbReference>